<dbReference type="SUPFAM" id="SSF56317">
    <property type="entry name" value="Carbon-nitrogen hydrolase"/>
    <property type="match status" value="1"/>
</dbReference>
<organism evidence="1 2">
    <name type="scientific">Kibdelosporangium phytohabitans</name>
    <dbReference type="NCBI Taxonomy" id="860235"/>
    <lineage>
        <taxon>Bacteria</taxon>
        <taxon>Bacillati</taxon>
        <taxon>Actinomycetota</taxon>
        <taxon>Actinomycetes</taxon>
        <taxon>Pseudonocardiales</taxon>
        <taxon>Pseudonocardiaceae</taxon>
        <taxon>Kibdelosporangium</taxon>
    </lineage>
</organism>
<dbReference type="AlphaFoldDB" id="A0A0N9I327"/>
<dbReference type="InterPro" id="IPR036526">
    <property type="entry name" value="C-N_Hydrolase_sf"/>
</dbReference>
<sequence length="463" mass="51007">MDPADAYVNLYDLLRLVDASVLSDWSDSEQVREIADQVRLDVERDGVLSGQLLPDPLIESPGVFGVLLGLDLALLHASKEMDSLAFTPLDRLRTRLTITGRLNDETSGFLVFKRASSLRPTEDPEHLDDFLHLIRVSPYESADLHIQFVPELYDLPDMEAIADTEELGAPPPLTIAQLPFLAEPEDVEWATIDARGTFYSTAPASARLLPHLGDALTALDESGAVLGVLSEACLDDALLGKWCELLESTPRPEGGLLTWIVLGSGPVTAAGPPLQSLRPPNRAVLVHRSGRARLLLTQDKQTGFTFTVDKQHEYRVDLGDVKRDEFIPHVHQLNLLESRLGRFGVQICEDLGRPERHQSVVSAGVTHLVVPVLAASMWNQGWQARAGETLGVRGGIKVAVSNSLAIHRFFNEMPSPTLLVVSGPHGTQDHYLRSEEMVRVYSNVNGKTMEAREDALRPRTAEW</sequence>
<dbReference type="RefSeq" id="WP_054290549.1">
    <property type="nucleotide sequence ID" value="NZ_CP012752.1"/>
</dbReference>
<evidence type="ECO:0000313" key="2">
    <source>
        <dbReference type="Proteomes" id="UP000063699"/>
    </source>
</evidence>
<keyword evidence="2" id="KW-1185">Reference proteome</keyword>
<gene>
    <name evidence="1" type="ORF">AOZ06_18500</name>
</gene>
<evidence type="ECO:0000313" key="1">
    <source>
        <dbReference type="EMBL" id="ALG08642.1"/>
    </source>
</evidence>
<reference evidence="1 2" key="1">
    <citation type="submission" date="2015-07" db="EMBL/GenBank/DDBJ databases">
        <title>Genome sequencing of Kibdelosporangium phytohabitans.</title>
        <authorList>
            <person name="Qin S."/>
            <person name="Xing K."/>
        </authorList>
    </citation>
    <scope>NUCLEOTIDE SEQUENCE [LARGE SCALE GENOMIC DNA]</scope>
    <source>
        <strain evidence="1 2">KLBMP1111</strain>
    </source>
</reference>
<dbReference type="EMBL" id="CP012752">
    <property type="protein sequence ID" value="ALG08642.1"/>
    <property type="molecule type" value="Genomic_DNA"/>
</dbReference>
<dbReference type="KEGG" id="kphy:AOZ06_18500"/>
<proteinExistence type="predicted"/>
<dbReference type="Gene3D" id="3.60.110.10">
    <property type="entry name" value="Carbon-nitrogen hydrolase"/>
    <property type="match status" value="1"/>
</dbReference>
<accession>A0A0N9I327</accession>
<name>A0A0N9I327_9PSEU</name>
<protein>
    <submittedName>
        <fullName evidence="1">Uncharacterized protein</fullName>
    </submittedName>
</protein>
<dbReference type="Proteomes" id="UP000063699">
    <property type="component" value="Chromosome"/>
</dbReference>
<dbReference type="OrthoDB" id="3443594at2"/>